<evidence type="ECO:0008006" key="7">
    <source>
        <dbReference type="Google" id="ProtNLM"/>
    </source>
</evidence>
<dbReference type="Gene3D" id="3.80.10.10">
    <property type="entry name" value="Ribonuclease Inhibitor"/>
    <property type="match status" value="2"/>
</dbReference>
<comment type="function">
    <text evidence="4">Leucine-rich repeat protein that likely mediates protein interactions, possibly in the context of signal transduction.</text>
</comment>
<dbReference type="GO" id="GO:0005737">
    <property type="term" value="C:cytoplasm"/>
    <property type="evidence" value="ECO:0007669"/>
    <property type="project" value="TreeGrafter"/>
</dbReference>
<dbReference type="InterPro" id="IPR001611">
    <property type="entry name" value="Leu-rich_rpt"/>
</dbReference>
<dbReference type="SMART" id="SM00369">
    <property type="entry name" value="LRR_TYP"/>
    <property type="match status" value="7"/>
</dbReference>
<dbReference type="Pfam" id="PF13855">
    <property type="entry name" value="LRR_8"/>
    <property type="match status" value="2"/>
</dbReference>
<dbReference type="PROSITE" id="PS51450">
    <property type="entry name" value="LRR"/>
    <property type="match status" value="2"/>
</dbReference>
<dbReference type="PANTHER" id="PTHR48051">
    <property type="match status" value="1"/>
</dbReference>
<organism evidence="5 6">
    <name type="scientific">Salix brachista</name>
    <dbReference type="NCBI Taxonomy" id="2182728"/>
    <lineage>
        <taxon>Eukaryota</taxon>
        <taxon>Viridiplantae</taxon>
        <taxon>Streptophyta</taxon>
        <taxon>Embryophyta</taxon>
        <taxon>Tracheophyta</taxon>
        <taxon>Spermatophyta</taxon>
        <taxon>Magnoliopsida</taxon>
        <taxon>eudicotyledons</taxon>
        <taxon>Gunneridae</taxon>
        <taxon>Pentapetalae</taxon>
        <taxon>rosids</taxon>
        <taxon>fabids</taxon>
        <taxon>Malpighiales</taxon>
        <taxon>Salicaceae</taxon>
        <taxon>Saliceae</taxon>
        <taxon>Salix</taxon>
    </lineage>
</organism>
<name>A0A5N5L5Z7_9ROSI</name>
<dbReference type="FunFam" id="3.80.10.10:FF:000405">
    <property type="entry name" value="Plant intracellular Ras-group-related LRR protein 4"/>
    <property type="match status" value="1"/>
</dbReference>
<dbReference type="SUPFAM" id="SSF52058">
    <property type="entry name" value="L domain-like"/>
    <property type="match status" value="1"/>
</dbReference>
<dbReference type="InterPro" id="IPR050216">
    <property type="entry name" value="LRR_domain-containing"/>
</dbReference>
<comment type="caution">
    <text evidence="5">The sequence shown here is derived from an EMBL/GenBank/DDBJ whole genome shotgun (WGS) entry which is preliminary data.</text>
</comment>
<evidence type="ECO:0000256" key="1">
    <source>
        <dbReference type="ARBA" id="ARBA00022614"/>
    </source>
</evidence>
<evidence type="ECO:0000313" key="5">
    <source>
        <dbReference type="EMBL" id="KAB5537511.1"/>
    </source>
</evidence>
<reference evidence="6" key="1">
    <citation type="journal article" date="2019" name="Gigascience">
        <title>De novo genome assembly of the endangered Acer yangbiense, a plant species with extremely small populations endemic to Yunnan Province, China.</title>
        <authorList>
            <person name="Yang J."/>
            <person name="Wariss H.M."/>
            <person name="Tao L."/>
            <person name="Zhang R."/>
            <person name="Yun Q."/>
            <person name="Hollingsworth P."/>
            <person name="Dao Z."/>
            <person name="Luo G."/>
            <person name="Guo H."/>
            <person name="Ma Y."/>
            <person name="Sun W."/>
        </authorList>
    </citation>
    <scope>NUCLEOTIDE SEQUENCE [LARGE SCALE GENOMIC DNA]</scope>
    <source>
        <strain evidence="6">cv. br00</strain>
    </source>
</reference>
<gene>
    <name evidence="5" type="ORF">DKX38_015044</name>
</gene>
<dbReference type="EMBL" id="VDCV01000010">
    <property type="protein sequence ID" value="KAB5537511.1"/>
    <property type="molecule type" value="Genomic_DNA"/>
</dbReference>
<dbReference type="AlphaFoldDB" id="A0A5N5L5Z7"/>
<accession>A0A5N5L5Z7</accession>
<comment type="similarity">
    <text evidence="3">Belongs to the SHOC2 family.</text>
</comment>
<evidence type="ECO:0000256" key="4">
    <source>
        <dbReference type="ARBA" id="ARBA00037519"/>
    </source>
</evidence>
<protein>
    <recommendedName>
        <fullName evidence="7">Plant intracellular Ras-group-related LRR protein 3</fullName>
    </recommendedName>
</protein>
<dbReference type="Proteomes" id="UP000326939">
    <property type="component" value="Chromosome 10"/>
</dbReference>
<evidence type="ECO:0000256" key="3">
    <source>
        <dbReference type="ARBA" id="ARBA00023786"/>
    </source>
</evidence>
<dbReference type="InterPro" id="IPR003591">
    <property type="entry name" value="Leu-rich_rpt_typical-subtyp"/>
</dbReference>
<evidence type="ECO:0000313" key="6">
    <source>
        <dbReference type="Proteomes" id="UP000326939"/>
    </source>
</evidence>
<keyword evidence="1" id="KW-0433">Leucine-rich repeat</keyword>
<keyword evidence="2" id="KW-0677">Repeat</keyword>
<dbReference type="InterPro" id="IPR032675">
    <property type="entry name" value="LRR_dom_sf"/>
</dbReference>
<dbReference type="PRINTS" id="PR00019">
    <property type="entry name" value="LEURICHRPT"/>
</dbReference>
<keyword evidence="6" id="KW-1185">Reference proteome</keyword>
<evidence type="ECO:0000256" key="2">
    <source>
        <dbReference type="ARBA" id="ARBA00022737"/>
    </source>
</evidence>
<proteinExistence type="inferred from homology"/>
<dbReference type="SMART" id="SM00364">
    <property type="entry name" value="LRR_BAC"/>
    <property type="match status" value="7"/>
</dbReference>
<sequence length="458" mass="50992">MEMDSISNHNDDSPILSYLLSQTHPNSQQFDQNLSAQFPYLNYPKVLSALTQSIPSSATNISSLLKSLGPRPNPEVVSMARSNLTQMQEPGNTEIYKAVLKLEEMHGEYEMQLKEVEEMLVGVYKDVVLREIESGEQVDEEVVAILKEAESGGAVERVNLSDRQLRLIPESIGRLHGLLVLNLSQNQLEVLPDSIAGLEKLEELDVSSNLLVFLPDSIGLLRNLKFLNVSANKVKALPESIALCSSLVEIDASFNNLISLPINIGYGLVNLERLSIQLNKIRLLPPSICEMKSLRFLDVHFNELRGLPQAIGRLTNIEVLNLSSNFSDLEELPEAIGDLMNLRELDLSNNQIRTLPDSFARLENLTKLDLNENPLSVPPREVVNKGVQAIREFMAKRWLDMVEERQTNMAEANQQAPQGGWLVWGGSVLNNFVSGVSQSVSGYVGEKSPKDPYLDQLL</sequence>
<dbReference type="PANTHER" id="PTHR48051:SF54">
    <property type="entry name" value="LEUCINE-RICH REPEAT-CONTAINING PROTEIN"/>
    <property type="match status" value="1"/>
</dbReference>